<evidence type="ECO:0000256" key="1">
    <source>
        <dbReference type="ARBA" id="ARBA00022448"/>
    </source>
</evidence>
<reference evidence="3" key="1">
    <citation type="submission" date="2021-12" db="EMBL/GenBank/DDBJ databases">
        <title>taxonomy of Moraxella sp. ZY201224.</title>
        <authorList>
            <person name="Li F."/>
        </authorList>
    </citation>
    <scope>NUCLEOTIDE SEQUENCE</scope>
    <source>
        <strain evidence="3">ZY201224</strain>
    </source>
</reference>
<gene>
    <name evidence="3" type="ORF">LU297_05440</name>
</gene>
<evidence type="ECO:0000313" key="4">
    <source>
        <dbReference type="Proteomes" id="UP001063782"/>
    </source>
</evidence>
<dbReference type="Proteomes" id="UP001063782">
    <property type="component" value="Chromosome"/>
</dbReference>
<sequence>MLFGLVLMMTACSKTDAPHQSTSNTNHLSPSMSIITPDWGVASTLVGIGNPPVATGDLTTLPDWSVSPAMPEGVMDLGTRFTPNPELMAQLSADLFIYTGFYGHLNTVTMPAWEYQGVDRKGREPVWADYAQAVLALGDKIGKKEQTVNYINQVAKHLEQQGEIFQKRYPHIKRLAVMQIPNATQFYHYTTSTPFGVAMEKMGLASMAFGDAGEWGTYIGQLNELTKLDADTCLVIVAPFSPMLKAELAKNPLWQRLGYDDGSRCAMVMQPAWAYGDLASMTGFADGLVNATAYTDFGHLGGNK</sequence>
<keyword evidence="2" id="KW-0732">Signal</keyword>
<dbReference type="PANTHER" id="PTHR30532">
    <property type="entry name" value="IRON III DICITRATE-BINDING PERIPLASMIC PROTEIN"/>
    <property type="match status" value="1"/>
</dbReference>
<name>A0ABY6F1Y3_9GAMM</name>
<evidence type="ECO:0000256" key="2">
    <source>
        <dbReference type="ARBA" id="ARBA00022729"/>
    </source>
</evidence>
<proteinExistence type="predicted"/>
<keyword evidence="1" id="KW-0813">Transport</keyword>
<protein>
    <recommendedName>
        <fullName evidence="5">Iron ABC transporter substrate-binding protein</fullName>
    </recommendedName>
</protein>
<dbReference type="RefSeq" id="WP_263075544.1">
    <property type="nucleotide sequence ID" value="NZ_CP089977.1"/>
</dbReference>
<dbReference type="EMBL" id="CP089977">
    <property type="protein sequence ID" value="UXZ04065.1"/>
    <property type="molecule type" value="Genomic_DNA"/>
</dbReference>
<evidence type="ECO:0000313" key="3">
    <source>
        <dbReference type="EMBL" id="UXZ04065.1"/>
    </source>
</evidence>
<evidence type="ECO:0008006" key="5">
    <source>
        <dbReference type="Google" id="ProtNLM"/>
    </source>
</evidence>
<keyword evidence="4" id="KW-1185">Reference proteome</keyword>
<dbReference type="Gene3D" id="3.40.50.1980">
    <property type="entry name" value="Nitrogenase molybdenum iron protein domain"/>
    <property type="match status" value="2"/>
</dbReference>
<dbReference type="SUPFAM" id="SSF53807">
    <property type="entry name" value="Helical backbone' metal receptor"/>
    <property type="match status" value="1"/>
</dbReference>
<organism evidence="3 4">
    <name type="scientific">Moraxella nasicaprae</name>
    <dbReference type="NCBI Taxonomy" id="2904122"/>
    <lineage>
        <taxon>Bacteria</taxon>
        <taxon>Pseudomonadati</taxon>
        <taxon>Pseudomonadota</taxon>
        <taxon>Gammaproteobacteria</taxon>
        <taxon>Moraxellales</taxon>
        <taxon>Moraxellaceae</taxon>
        <taxon>Moraxella</taxon>
    </lineage>
</organism>
<dbReference type="InterPro" id="IPR051313">
    <property type="entry name" value="Bact_iron-sidero_bind"/>
</dbReference>
<dbReference type="PANTHER" id="PTHR30532:SF1">
    <property type="entry name" value="IRON(3+)-HYDROXAMATE-BINDING PROTEIN FHUD"/>
    <property type="match status" value="1"/>
</dbReference>
<accession>A0ABY6F1Y3</accession>